<keyword evidence="3" id="KW-1185">Reference proteome</keyword>
<evidence type="ECO:0008006" key="4">
    <source>
        <dbReference type="Google" id="ProtNLM"/>
    </source>
</evidence>
<dbReference type="EMBL" id="CAWYQH010000108">
    <property type="protein sequence ID" value="CAK8689724.1"/>
    <property type="molecule type" value="Genomic_DNA"/>
</dbReference>
<dbReference type="InterPro" id="IPR001611">
    <property type="entry name" value="Leu-rich_rpt"/>
</dbReference>
<dbReference type="InterPro" id="IPR032675">
    <property type="entry name" value="LRR_dom_sf"/>
</dbReference>
<evidence type="ECO:0000313" key="3">
    <source>
        <dbReference type="Proteomes" id="UP001642483"/>
    </source>
</evidence>
<accession>A0ABP0GD60</accession>
<proteinExistence type="predicted"/>
<protein>
    <recommendedName>
        <fullName evidence="4">Leucine-rich repeat-containing protein 71</fullName>
    </recommendedName>
</protein>
<evidence type="ECO:0000313" key="2">
    <source>
        <dbReference type="EMBL" id="CAK8689724.1"/>
    </source>
</evidence>
<comment type="caution">
    <text evidence="2">The sequence shown here is derived from an EMBL/GenBank/DDBJ whole genome shotgun (WGS) entry which is preliminary data.</text>
</comment>
<gene>
    <name evidence="2" type="ORF">CVLEPA_LOCUS21690</name>
</gene>
<reference evidence="2 3" key="1">
    <citation type="submission" date="2024-02" db="EMBL/GenBank/DDBJ databases">
        <authorList>
            <person name="Daric V."/>
            <person name="Darras S."/>
        </authorList>
    </citation>
    <scope>NUCLEOTIDE SEQUENCE [LARGE SCALE GENOMIC DNA]</scope>
</reference>
<sequence>MGKKAEKPGKGATPHSATSRGGDESSTPEPYTCSGNFSDDFIELWLRSGLEKDCTPVIRPRTKWPEAHTADEAKLDEEAMKMDDPTTYILVPNSTTFRPSIQVEFEVEDTKQMQINHAKEMFIRSWKLQESVVGVLKSCILDHLQTLNLWNVGLRETTLKSLASFFPSVPCLKTLVLDGNPIPSSEPYYFVLAEDSQLQHLCLRNNQITDIGATLIGKSLQNKKTTIPLTTLNLSCNLIGDAGASELAKGLRMNRVLLSLSLSTNKISDEGCKAFSSVLQRICLEHDEIVQRRKLISQQGFMGRGSSAAGSRRADSKDRPNSNRSISHMASKGNRGSSKKRSDNKKADAADKAPKKEDRGKKGVSVTNETPSKTQKGKKSGGAKDGGRRVTTLSTSLDADVGDIPEIVHPLLDSHAEHVDGKVFISGCMTLVHLNLSRNKIGNPGLECLWKAIQYQIRKNTTTAPGLLKLNIHKNLFSSAHPTYIKIQETMLTRDPGYKPDINSPDEDVQSVMS</sequence>
<dbReference type="PANTHER" id="PTHR46984">
    <property type="entry name" value="LEUCINE-RICH REPEAT-CONTAINING PROTEIN 71"/>
    <property type="match status" value="1"/>
</dbReference>
<feature type="region of interest" description="Disordered" evidence="1">
    <location>
        <begin position="300"/>
        <end position="390"/>
    </location>
</feature>
<feature type="compositionally biased region" description="Basic and acidic residues" evidence="1">
    <location>
        <begin position="312"/>
        <end position="321"/>
    </location>
</feature>
<dbReference type="InterPro" id="IPR053040">
    <property type="entry name" value="LRR-containing_protein_71"/>
</dbReference>
<dbReference type="Pfam" id="PF13516">
    <property type="entry name" value="LRR_6"/>
    <property type="match status" value="4"/>
</dbReference>
<dbReference type="PANTHER" id="PTHR46984:SF1">
    <property type="entry name" value="LEUCINE-RICH REPEAT-CONTAINING PROTEIN 71"/>
    <property type="match status" value="1"/>
</dbReference>
<organism evidence="2 3">
    <name type="scientific">Clavelina lepadiformis</name>
    <name type="common">Light-bulb sea squirt</name>
    <name type="synonym">Ascidia lepadiformis</name>
    <dbReference type="NCBI Taxonomy" id="159417"/>
    <lineage>
        <taxon>Eukaryota</taxon>
        <taxon>Metazoa</taxon>
        <taxon>Chordata</taxon>
        <taxon>Tunicata</taxon>
        <taxon>Ascidiacea</taxon>
        <taxon>Aplousobranchia</taxon>
        <taxon>Clavelinidae</taxon>
        <taxon>Clavelina</taxon>
    </lineage>
</organism>
<dbReference type="SMART" id="SM00368">
    <property type="entry name" value="LRR_RI"/>
    <property type="match status" value="5"/>
</dbReference>
<feature type="region of interest" description="Disordered" evidence="1">
    <location>
        <begin position="1"/>
        <end position="32"/>
    </location>
</feature>
<feature type="compositionally biased region" description="Polar residues" evidence="1">
    <location>
        <begin position="365"/>
        <end position="374"/>
    </location>
</feature>
<feature type="compositionally biased region" description="Polar residues" evidence="1">
    <location>
        <begin position="15"/>
        <end position="32"/>
    </location>
</feature>
<dbReference type="Proteomes" id="UP001642483">
    <property type="component" value="Unassembled WGS sequence"/>
</dbReference>
<name>A0ABP0GD60_CLALP</name>
<dbReference type="SUPFAM" id="SSF52047">
    <property type="entry name" value="RNI-like"/>
    <property type="match status" value="1"/>
</dbReference>
<dbReference type="Gene3D" id="3.80.10.10">
    <property type="entry name" value="Ribonuclease Inhibitor"/>
    <property type="match status" value="1"/>
</dbReference>
<feature type="compositionally biased region" description="Basic and acidic residues" evidence="1">
    <location>
        <begin position="340"/>
        <end position="361"/>
    </location>
</feature>
<evidence type="ECO:0000256" key="1">
    <source>
        <dbReference type="SAM" id="MobiDB-lite"/>
    </source>
</evidence>